<gene>
    <name evidence="16" type="primary">CATIP</name>
</gene>
<comment type="similarity">
    <text evidence="11">Belongs to the CATIP family.</text>
</comment>
<keyword evidence="15" id="KW-1185">Reference proteome</keyword>
<protein>
    <recommendedName>
        <fullName evidence="12">Ciliogenesis-associated TTC17-interacting protein</fullName>
    </recommendedName>
</protein>
<keyword evidence="8" id="KW-0206">Cytoskeleton</keyword>
<evidence type="ECO:0000256" key="4">
    <source>
        <dbReference type="ARBA" id="ARBA00022475"/>
    </source>
</evidence>
<accession>A0ABM4HGN9</accession>
<dbReference type="InterPro" id="IPR048777">
    <property type="entry name" value="CATIP_N"/>
</dbReference>
<feature type="domain" description="Ciliogenesis-associated TTC17-interacting protein N-terminal" evidence="14">
    <location>
        <begin position="31"/>
        <end position="215"/>
    </location>
</feature>
<evidence type="ECO:0000256" key="2">
    <source>
        <dbReference type="ARBA" id="ARBA00004236"/>
    </source>
</evidence>
<feature type="region of interest" description="Disordered" evidence="13">
    <location>
        <begin position="1"/>
        <end position="26"/>
    </location>
</feature>
<reference evidence="16" key="2">
    <citation type="submission" date="2025-08" db="UniProtKB">
        <authorList>
            <consortium name="RefSeq"/>
        </authorList>
    </citation>
    <scope>IDENTIFICATION</scope>
    <source>
        <tissue evidence="16">Tongue muscle</tissue>
    </source>
</reference>
<feature type="compositionally biased region" description="Pro residues" evidence="13">
    <location>
        <begin position="293"/>
        <end position="303"/>
    </location>
</feature>
<dbReference type="PANTHER" id="PTHR15505">
    <property type="entry name" value="RIIA DOMAIN-CONTAINING PROTEIN 1"/>
    <property type="match status" value="1"/>
</dbReference>
<keyword evidence="5" id="KW-0963">Cytoplasm</keyword>
<feature type="compositionally biased region" description="Low complexity" evidence="13">
    <location>
        <begin position="304"/>
        <end position="313"/>
    </location>
</feature>
<proteinExistence type="inferred from homology"/>
<sequence length="371" mass="40732">MSPKVQSKGSKAKDPQPSTQENLPPPEANAEAIHFLNSLRQEELMLLFFSETLVMVSDTGEPQGELTIEVQRGQYKDQFGVITYVPFVHASSRGFVDKTLCGSSLLAYLSWKLEVVKQQSQEFIKFHILPMEQKTSLLKQDDQLAMTRMVKEGEEVKTEVTFFPRPSTEGFVSQAANLVLLRVMAWRHTVPSNARFLALDTEGKLCYSTYMILSLAQYLRRSPWCGRRTWSFTRGSWTARRSSVSATTAIYGSTPRPRLSSPTSCSSCCCASRWTWSPSPPSTSAPSPRDARPPQPCAPPTGPAPSASWSRSAARPRRAARRPGASLAGTGREAGASGLGWDGMPAGRTPEARFPACGFNGNKRGAPQPLL</sequence>
<name>A0ABM4HGN9_ODOVR</name>
<evidence type="ECO:0000256" key="1">
    <source>
        <dbReference type="ARBA" id="ARBA00004123"/>
    </source>
</evidence>
<evidence type="ECO:0000259" key="14">
    <source>
        <dbReference type="Pfam" id="PF21772"/>
    </source>
</evidence>
<evidence type="ECO:0000313" key="16">
    <source>
        <dbReference type="RefSeq" id="XP_070314734.1"/>
    </source>
</evidence>
<evidence type="ECO:0000256" key="7">
    <source>
        <dbReference type="ARBA" id="ARBA00023136"/>
    </source>
</evidence>
<evidence type="ECO:0000256" key="6">
    <source>
        <dbReference type="ARBA" id="ARBA00022794"/>
    </source>
</evidence>
<organism evidence="15 16">
    <name type="scientific">Odocoileus virginianus</name>
    <name type="common">White-tailed deer</name>
    <dbReference type="NCBI Taxonomy" id="9874"/>
    <lineage>
        <taxon>Eukaryota</taxon>
        <taxon>Metazoa</taxon>
        <taxon>Chordata</taxon>
        <taxon>Craniata</taxon>
        <taxon>Vertebrata</taxon>
        <taxon>Euteleostomi</taxon>
        <taxon>Mammalia</taxon>
        <taxon>Eutheria</taxon>
        <taxon>Laurasiatheria</taxon>
        <taxon>Artiodactyla</taxon>
        <taxon>Ruminantia</taxon>
        <taxon>Pecora</taxon>
        <taxon>Cervidae</taxon>
        <taxon>Odocoileinae</taxon>
        <taxon>Odocoileus</taxon>
    </lineage>
</organism>
<keyword evidence="7" id="KW-0472">Membrane</keyword>
<comment type="subcellular location">
    <subcellularLocation>
        <location evidence="2">Cell membrane</location>
    </subcellularLocation>
    <subcellularLocation>
        <location evidence="3">Cytoplasm</location>
        <location evidence="3">Cytoskeleton</location>
    </subcellularLocation>
    <subcellularLocation>
        <location evidence="1">Nucleus</location>
    </subcellularLocation>
</comment>
<evidence type="ECO:0000256" key="8">
    <source>
        <dbReference type="ARBA" id="ARBA00023212"/>
    </source>
</evidence>
<comment type="function">
    <text evidence="10">Plays a role in primary ciliogenesis by modulating actin polymerization.</text>
</comment>
<evidence type="ECO:0000256" key="10">
    <source>
        <dbReference type="ARBA" id="ARBA00037538"/>
    </source>
</evidence>
<evidence type="ECO:0000256" key="11">
    <source>
        <dbReference type="ARBA" id="ARBA00037938"/>
    </source>
</evidence>
<dbReference type="Pfam" id="PF21772">
    <property type="entry name" value="CATIP_N"/>
    <property type="match status" value="1"/>
</dbReference>
<feature type="region of interest" description="Disordered" evidence="13">
    <location>
        <begin position="277"/>
        <end position="371"/>
    </location>
</feature>
<dbReference type="RefSeq" id="XP_070314734.1">
    <property type="nucleotide sequence ID" value="XM_070458633.1"/>
</dbReference>
<evidence type="ECO:0000256" key="13">
    <source>
        <dbReference type="SAM" id="MobiDB-lite"/>
    </source>
</evidence>
<reference evidence="15" key="1">
    <citation type="journal article" date="2022" name="J. Hered.">
        <title>A De Novo Chromosome-Level Genome Assembly of the White-Tailed Deer, Odocoileus Virginianus.</title>
        <authorList>
            <person name="London E.W."/>
            <person name="Roca A.L."/>
            <person name="Novakofski J.E."/>
            <person name="Mateus-Pinilla N.E."/>
        </authorList>
    </citation>
    <scope>NUCLEOTIDE SEQUENCE [LARGE SCALE GENOMIC DNA]</scope>
</reference>
<dbReference type="GeneID" id="110144708"/>
<evidence type="ECO:0000256" key="3">
    <source>
        <dbReference type="ARBA" id="ARBA00004245"/>
    </source>
</evidence>
<keyword evidence="4" id="KW-1003">Cell membrane</keyword>
<evidence type="ECO:0000313" key="15">
    <source>
        <dbReference type="Proteomes" id="UP001652640"/>
    </source>
</evidence>
<evidence type="ECO:0000256" key="12">
    <source>
        <dbReference type="ARBA" id="ARBA00039249"/>
    </source>
</evidence>
<keyword evidence="6" id="KW-0970">Cilium biogenesis/degradation</keyword>
<evidence type="ECO:0000256" key="9">
    <source>
        <dbReference type="ARBA" id="ARBA00023242"/>
    </source>
</evidence>
<keyword evidence="9" id="KW-0539">Nucleus</keyword>
<dbReference type="PANTHER" id="PTHR15505:SF3">
    <property type="entry name" value="CILIOGENESIS-ASSOCIATED TTC17-INTERACTING PROTEIN"/>
    <property type="match status" value="1"/>
</dbReference>
<dbReference type="Proteomes" id="UP001652640">
    <property type="component" value="Chromosome 30"/>
</dbReference>
<evidence type="ECO:0000256" key="5">
    <source>
        <dbReference type="ARBA" id="ARBA00022490"/>
    </source>
</evidence>